<dbReference type="EMBL" id="SRAQ01000013">
    <property type="protein sequence ID" value="KAA7280819.1"/>
    <property type="molecule type" value="Genomic_DNA"/>
</dbReference>
<proteinExistence type="predicted"/>
<reference evidence="12 13" key="6">
    <citation type="journal article" date="2019" name="Proc. Natl. Acad. Sci. U.S.A.">
        <title>Microbiome composition shapes rapid genomic adaptation of Drosophila melanogaster.</title>
        <authorList>
            <person name="Rudman S.M."/>
            <person name="Greenblum S."/>
            <person name="Hughes R.C."/>
            <person name="Rajpurohit S."/>
            <person name="Kiratli O."/>
            <person name="Lowder D.B."/>
            <person name="Lemmon S.G."/>
            <person name="Petrov D.A."/>
            <person name="Chaston J.M."/>
            <person name="Schmidt P."/>
        </authorList>
    </citation>
    <scope>NUCLEOTIDE SEQUENCE [LARGE SCALE GENOMIC DNA]</scope>
    <source>
        <strain evidence="12 13">ME2L-19-234</strain>
    </source>
</reference>
<evidence type="ECO:0000313" key="2">
    <source>
        <dbReference type="EMBL" id="EBX1654809.1"/>
    </source>
</evidence>
<evidence type="ECO:0000313" key="11">
    <source>
        <dbReference type="EMBL" id="HAE8896341.1"/>
    </source>
</evidence>
<evidence type="ECO:0000313" key="3">
    <source>
        <dbReference type="EMBL" id="EBY3766638.1"/>
    </source>
</evidence>
<dbReference type="Proteomes" id="UP000839902">
    <property type="component" value="Unassembled WGS sequence"/>
</dbReference>
<evidence type="ECO:0000313" key="4">
    <source>
        <dbReference type="EMBL" id="ECS2242334.1"/>
    </source>
</evidence>
<dbReference type="Proteomes" id="UP000323452">
    <property type="component" value="Unassembled WGS sequence"/>
</dbReference>
<reference evidence="9" key="5">
    <citation type="submission" date="2018-07" db="EMBL/GenBank/DDBJ databases">
        <authorList>
            <consortium name="NCBI Pathogen Detection Project"/>
        </authorList>
    </citation>
    <scope>NUCLEOTIDE SEQUENCE</scope>
    <source>
        <strain evidence="9">11-0573</strain>
        <strain evidence="10">11-7712</strain>
        <strain evidence="11">12-0352</strain>
    </source>
</reference>
<dbReference type="EMBL" id="AAHNXN010000025">
    <property type="protein sequence ID" value="EBY3766638.1"/>
    <property type="molecule type" value="Genomic_DNA"/>
</dbReference>
<evidence type="ECO:0000313" key="1">
    <source>
        <dbReference type="EMBL" id="EBW1954433.1"/>
    </source>
</evidence>
<dbReference type="EMBL" id="DAATOQ010000021">
    <property type="protein sequence ID" value="HAE8896341.1"/>
    <property type="molecule type" value="Genomic_DNA"/>
</dbReference>
<evidence type="ECO:0000313" key="12">
    <source>
        <dbReference type="EMBL" id="KAA7280819.1"/>
    </source>
</evidence>
<reference evidence="2" key="2">
    <citation type="submission" date="2018-06" db="EMBL/GenBank/DDBJ databases">
        <authorList>
            <person name="Ashton P.M."/>
            <person name="Dallman T."/>
            <person name="Nair S."/>
            <person name="De Pinna E."/>
            <person name="Peters T."/>
            <person name="Grant K."/>
        </authorList>
    </citation>
    <scope>NUCLEOTIDE SEQUENCE</scope>
    <source>
        <strain evidence="1">449466</strain>
        <strain evidence="2">532482</strain>
        <strain evidence="3">579255</strain>
    </source>
</reference>
<organism evidence="6">
    <name type="scientific">Salmonella enterica subsp. enterica serovar Cerro</name>
    <dbReference type="NCBI Taxonomy" id="340188"/>
    <lineage>
        <taxon>Bacteria</taxon>
        <taxon>Pseudomonadati</taxon>
        <taxon>Pseudomonadota</taxon>
        <taxon>Gammaproteobacteria</taxon>
        <taxon>Enterobacterales</taxon>
        <taxon>Enterobacteriaceae</taxon>
        <taxon>Salmonella</taxon>
    </lineage>
</organism>
<dbReference type="AlphaFoldDB" id="A0A2T9Q768"/>
<evidence type="ECO:0000313" key="6">
    <source>
        <dbReference type="EMBL" id="ECT6424721.1"/>
    </source>
</evidence>
<dbReference type="EMBL" id="AAHHQO010000016">
    <property type="protein sequence ID" value="EBW1954433.1"/>
    <property type="molecule type" value="Genomic_DNA"/>
</dbReference>
<dbReference type="EMBL" id="AAKQSY010000008">
    <property type="protein sequence ID" value="ECU6929466.1"/>
    <property type="molecule type" value="Genomic_DNA"/>
</dbReference>
<reference evidence="8" key="3">
    <citation type="submission" date="2018-07" db="EMBL/GenBank/DDBJ databases">
        <authorList>
            <consortium name="PulseNet: The National Subtyping Network for Foodborne Disease Surveillance"/>
            <person name="Tarr C.L."/>
            <person name="Trees E."/>
            <person name="Katz L.S."/>
            <person name="Carleton-Romer H.A."/>
            <person name="Stroika S."/>
            <person name="Kucerova Z."/>
            <person name="Roache K.F."/>
            <person name="Sabol A.L."/>
            <person name="Besser J."/>
            <person name="Gerner-Smidt P."/>
        </authorList>
    </citation>
    <scope>NUCLEOTIDE SEQUENCE</scope>
    <source>
        <strain evidence="8">PNUSAS002073</strain>
    </source>
</reference>
<evidence type="ECO:0000313" key="9">
    <source>
        <dbReference type="EMBL" id="HAE3196472.1"/>
    </source>
</evidence>
<dbReference type="EMBL" id="AAKOHZ010000015">
    <property type="protein sequence ID" value="ECT9249583.1"/>
    <property type="molecule type" value="Genomic_DNA"/>
</dbReference>
<evidence type="ECO:0000313" key="8">
    <source>
        <dbReference type="EMBL" id="ECU6929466.1"/>
    </source>
</evidence>
<dbReference type="EMBL" id="AAKIXF010000008">
    <property type="protein sequence ID" value="ECS2242334.1"/>
    <property type="molecule type" value="Genomic_DNA"/>
</dbReference>
<dbReference type="SUPFAM" id="SSF52540">
    <property type="entry name" value="P-loop containing nucleoside triphosphate hydrolases"/>
    <property type="match status" value="1"/>
</dbReference>
<reference evidence="9" key="1">
    <citation type="journal article" date="2018" name="Genome Biol.">
        <title>SKESA: strategic k-mer extension for scrupulous assemblies.</title>
        <authorList>
            <person name="Souvorov A."/>
            <person name="Agarwala R."/>
            <person name="Lipman D.J."/>
        </authorList>
    </citation>
    <scope>NUCLEOTIDE SEQUENCE</scope>
    <source>
        <strain evidence="9">11-0573</strain>
        <strain evidence="10">11-7712</strain>
        <strain evidence="11">12-0352</strain>
    </source>
</reference>
<name>A0A2T9Q768_SALET</name>
<dbReference type="InterPro" id="IPR027417">
    <property type="entry name" value="P-loop_NTPase"/>
</dbReference>
<dbReference type="EMBL" id="DAAROJ010000020">
    <property type="protein sequence ID" value="HAE3196472.1"/>
    <property type="molecule type" value="Genomic_DNA"/>
</dbReference>
<accession>A0A2T9Q768</accession>
<dbReference type="EMBL" id="AAHKKG010000034">
    <property type="protein sequence ID" value="EBX1654809.1"/>
    <property type="molecule type" value="Genomic_DNA"/>
</dbReference>
<dbReference type="EMBL" id="AAKNKP010000007">
    <property type="protein sequence ID" value="ECT6424721.1"/>
    <property type="molecule type" value="Genomic_DNA"/>
</dbReference>
<gene>
    <name evidence="6" type="ORF">A6E75_09480</name>
    <name evidence="8" type="ORF">A8D33_10630</name>
    <name evidence="4" type="ORF">APX06_09890</name>
    <name evidence="5" type="ORF">BGP46_16845</name>
    <name evidence="1" type="ORF">C3N96_16470</name>
    <name evidence="7" type="ORF">CGD37_13715</name>
    <name evidence="3" type="ORF">D4F32_18790</name>
    <name evidence="2" type="ORF">DQ894_21720</name>
    <name evidence="12" type="ORF">E4904_18130</name>
    <name evidence="9" type="ORF">G3454_003687</name>
    <name evidence="10" type="ORF">G4A16_003054</name>
    <name evidence="11" type="ORF">G4Y54_002833</name>
</gene>
<sequence length="1263" mass="139080">MERKGSGLSGAGSHAGRGFRYQDAVGVWLSLRCWNQELHYGTVIPEGRDDYELQGSSGSALVQVKSRRDHMGLFPISEVVGFVRALWSRYELSPDLGKDLNLILERPVIQGPKTDYILTEHIGLAEVLRGDSRWKLLAPRTHIWIAAEPAEKAIETISHTLSCAPVAAQVYYGELLNHIGGLADANGMVKNGRYEGLAISDVEAVIRRMEPVLDVAGMEMALRKGYCDAIDFLTTVDEPAFYQGVDTRPAHLAAGLVVERPEARSVVLTMLAAQRAALIVGQSGTGKSALMWETARVSRHTVRWFEITRGNSLDAHLLIRFARSLRASSTAPVGFIFDDVGKGKAGLWDSLLGEARAGSGILLLGSIREEDVFMLTTRSFAGEIRPTVEEVVAERIWQQLSHQGQTTWAGWREPWAQSNGLLLEYTHILTRGERLEIVLGEQIDCRLREARDAELAILRITALAGAAGAMVDIDRLSDVLDLSQSDLSRALRRLIDEHLISESLNGKLGGLHQLRSATIFSLCHKYPPPAILHTIEEAVFAVHNMNLDMLAAYVITHYPEAKAALIKAIVTRIERERDPAALVTVLSGLGQAHIEMTLRDWIPEVKALGVEPTLITGIVMFAVADTDLSSDIFPERMRNSARILQTRSTSDPRLTLLTLLSPTIIEQIISTSTISNLLGILGGLLGIEVPANIRQMMVNARPCFDALDLMAIADLLSVARLVDPAISMAWACSNIPERLIARIPLEIPWAGPVSVEAVPEGRLLRSSIFHVAHSVQTDVHKDVVQLCTLLLGLDPTAAVVAVDAVAAGGFLSGTPDYPLASKRIPRENLPPSALPEWNKRWIVTAAGLVGTESYTDYLQRALVLLNKLVPLVEKILDGTLRCKAPSSKVLEQLGAIHEASRELTPPKGGEFIGINIELHATPVQNILFYCSTDMIRRFISLPEGYGAYIAWLKDLLKDIEKGKDYPWDLVGGYPEKSFTRLKELITSLRLLSAEAGTQGIKPTQLWLAEAKTAVRGGALSSAVRVVMRQFNKLASGYLTEIGDRLKNRGIETELHARPDWEELLPWPTSEVLAIIDLEYPEDWPNWLEENGAHIQTAIGEHRRLWIIPRIAGIVVSRLTVSAIFSFFASPYAVDDWLDELNLHRLNDTLTQAAQPALALISELDGLRYFNLGTENRPHLEQSVRKEDEKALITALREFEQIAEGTPVQMLPRQLNEECIAGRAAIAEGEIALLHGQLTPGSEALMILQFTLLTQDLVTTLTQA</sequence>
<evidence type="ECO:0000313" key="5">
    <source>
        <dbReference type="EMBL" id="ECS5570815.1"/>
    </source>
</evidence>
<evidence type="ECO:0000313" key="7">
    <source>
        <dbReference type="EMBL" id="ECT9249583.1"/>
    </source>
</evidence>
<comment type="caution">
    <text evidence="6">The sequence shown here is derived from an EMBL/GenBank/DDBJ whole genome shotgun (WGS) entry which is preliminary data.</text>
</comment>
<protein>
    <submittedName>
        <fullName evidence="6">Uncharacterized protein</fullName>
    </submittedName>
</protein>
<dbReference type="EMBL" id="DAARSL010000021">
    <property type="protein sequence ID" value="HAE3753259.1"/>
    <property type="molecule type" value="Genomic_DNA"/>
</dbReference>
<evidence type="ECO:0000313" key="10">
    <source>
        <dbReference type="EMBL" id="HAE3753259.1"/>
    </source>
</evidence>
<reference evidence="12" key="7">
    <citation type="submission" date="2019-03" db="EMBL/GenBank/DDBJ databases">
        <authorList>
            <person name="Levent G."/>
            <person name="Schlochtermeier A."/>
            <person name="Ives S.E."/>
            <person name="Norman K.N."/>
            <person name="Lawhon S.D."/>
            <person name="Loneragan G.H."/>
            <person name="Anderson R.C."/>
            <person name="Scott H.M."/>
        </authorList>
    </citation>
    <scope>NUCLEOTIDE SEQUENCE</scope>
    <source>
        <strain evidence="12">ME2L-19-234</strain>
    </source>
</reference>
<dbReference type="RefSeq" id="WP_023893335.1">
    <property type="nucleotide sequence ID" value="NZ_CP008925.1"/>
</dbReference>
<dbReference type="EMBL" id="AAKJYZ010000015">
    <property type="protein sequence ID" value="ECS5570815.1"/>
    <property type="molecule type" value="Genomic_DNA"/>
</dbReference>
<evidence type="ECO:0000313" key="13">
    <source>
        <dbReference type="Proteomes" id="UP000323452"/>
    </source>
</evidence>
<reference evidence="6" key="4">
    <citation type="submission" date="2018-07" db="EMBL/GenBank/DDBJ databases">
        <authorList>
            <consortium name="NARMS: The National Antimicrobial Resistance Monitoring System"/>
        </authorList>
    </citation>
    <scope>NUCLEOTIDE SEQUENCE</scope>
    <source>
        <strain evidence="4">FSIS1503023</strain>
        <strain evidence="6">FSIS1606185</strain>
        <strain evidence="5">FSIS1607449</strain>
        <strain evidence="7">FSIS1702211</strain>
    </source>
</reference>